<evidence type="ECO:0000313" key="1">
    <source>
        <dbReference type="EMBL" id="KAI5318658.1"/>
    </source>
</evidence>
<keyword evidence="2" id="KW-1185">Reference proteome</keyword>
<organism evidence="1 2">
    <name type="scientific">Prunus dulcis</name>
    <name type="common">Almond</name>
    <name type="synonym">Amygdalus dulcis</name>
    <dbReference type="NCBI Taxonomy" id="3755"/>
    <lineage>
        <taxon>Eukaryota</taxon>
        <taxon>Viridiplantae</taxon>
        <taxon>Streptophyta</taxon>
        <taxon>Embryophyta</taxon>
        <taxon>Tracheophyta</taxon>
        <taxon>Spermatophyta</taxon>
        <taxon>Magnoliopsida</taxon>
        <taxon>eudicotyledons</taxon>
        <taxon>Gunneridae</taxon>
        <taxon>Pentapetalae</taxon>
        <taxon>rosids</taxon>
        <taxon>fabids</taxon>
        <taxon>Rosales</taxon>
        <taxon>Rosaceae</taxon>
        <taxon>Amygdaloideae</taxon>
        <taxon>Amygdaleae</taxon>
        <taxon>Prunus</taxon>
    </lineage>
</organism>
<evidence type="ECO:0000313" key="2">
    <source>
        <dbReference type="Proteomes" id="UP001054821"/>
    </source>
</evidence>
<proteinExistence type="predicted"/>
<sequence>MDVKTTFFHGDLEEDNYMSKWRIWETTLECGDMDSPDWLNERVIVIEKVHIEENVLDCLTKQVIAEVFRHCLSLLNLVATRAIEDYLNVFQEVEDVVGFNYFHKVFKARQGRDCWSSSSP</sequence>
<name>A0AAD4V675_PRUDU</name>
<comment type="caution">
    <text evidence="1">The sequence shown here is derived from an EMBL/GenBank/DDBJ whole genome shotgun (WGS) entry which is preliminary data.</text>
</comment>
<dbReference type="Proteomes" id="UP001054821">
    <property type="component" value="Chromosome 7"/>
</dbReference>
<dbReference type="EMBL" id="JAJFAZ020000007">
    <property type="protein sequence ID" value="KAI5318658.1"/>
    <property type="molecule type" value="Genomic_DNA"/>
</dbReference>
<accession>A0AAD4V675</accession>
<dbReference type="AlphaFoldDB" id="A0AAD4V675"/>
<reference evidence="1 2" key="1">
    <citation type="journal article" date="2022" name="G3 (Bethesda)">
        <title>Whole-genome sequence and methylome profiling of the almond [Prunus dulcis (Mill.) D.A. Webb] cultivar 'Nonpareil'.</title>
        <authorList>
            <person name="D'Amico-Willman K.M."/>
            <person name="Ouma W.Z."/>
            <person name="Meulia T."/>
            <person name="Sideli G.M."/>
            <person name="Gradziel T.M."/>
            <person name="Fresnedo-Ramirez J."/>
        </authorList>
    </citation>
    <scope>NUCLEOTIDE SEQUENCE [LARGE SCALE GENOMIC DNA]</scope>
    <source>
        <strain evidence="1">Clone GOH B32 T37-40</strain>
    </source>
</reference>
<protein>
    <recommendedName>
        <fullName evidence="3">Reverse transcriptase Ty1/copia-type domain-containing protein</fullName>
    </recommendedName>
</protein>
<gene>
    <name evidence="1" type="ORF">L3X38_038366</name>
</gene>
<evidence type="ECO:0008006" key="3">
    <source>
        <dbReference type="Google" id="ProtNLM"/>
    </source>
</evidence>